<sequence length="403" mass="47502">MKEKLDIETLSNRQRKIVENLYRIRGATALQIAKIVYNERVINKSQEKYTYNQLAILVEKGFVNFSRSNNKRIRHSIYSLTSKGLANIQSYYLIQDGIEGEGWAPDNNFDNQGFFTYEVHSPPINQIEHHLMLVDFFIRISVDRKEVFEYRNNLYSVRKYDKKQKLRMDAEVKYGERRIAIEIDRGTERFAQLVEKFKNYQLYLQDTNNKDDITDILIVVKDVTNKTKLQQRWETIMAAFLTAMQDLSLKVDLHLCEIGDVYNFMYRHFGFNSYKQNLINIKGDYQKMVGVLYDVYQLPSGKQALFTFGSQYSTKIIRILYETQDIKQLYYIVGITIGQEINFNYNLSKYRIPGRFNGLLNKLNEINNSPSMKFINMPYIGGDIKTKLDIDLDLVTDSLYRDE</sequence>
<reference evidence="1 2" key="1">
    <citation type="journal article" date="2013" name="J. Microbiol.">
        <title>Lysinibacillus chungkukjangi sp. nov., isolated from Chungkukjang, Korean fermented soybean food.</title>
        <authorList>
            <person name="Kim S.J."/>
            <person name="Jang Y.H."/>
            <person name="Hamada M."/>
            <person name="Ahn J.H."/>
            <person name="Weon H.Y."/>
            <person name="Suzuki K."/>
            <person name="Whang K.S."/>
            <person name="Kwon S.W."/>
        </authorList>
    </citation>
    <scope>NUCLEOTIDE SEQUENCE [LARGE SCALE GENOMIC DNA]</scope>
    <source>
        <strain evidence="1 2">MCCC 1A12701</strain>
    </source>
</reference>
<dbReference type="EMBL" id="RRCT01000008">
    <property type="protein sequence ID" value="RQW74549.1"/>
    <property type="molecule type" value="Genomic_DNA"/>
</dbReference>
<evidence type="ECO:0000313" key="2">
    <source>
        <dbReference type="Proteomes" id="UP000274033"/>
    </source>
</evidence>
<proteinExistence type="predicted"/>
<dbReference type="OrthoDB" id="2849430at2"/>
<accession>A0A3N9UE34</accession>
<dbReference type="Pfam" id="PF13814">
    <property type="entry name" value="Replic_Relax"/>
    <property type="match status" value="1"/>
</dbReference>
<evidence type="ECO:0000313" key="1">
    <source>
        <dbReference type="EMBL" id="RQW74549.1"/>
    </source>
</evidence>
<comment type="caution">
    <text evidence="1">The sequence shown here is derived from an EMBL/GenBank/DDBJ whole genome shotgun (WGS) entry which is preliminary data.</text>
</comment>
<name>A0A3N9UE34_9BACI</name>
<keyword evidence="2" id="KW-1185">Reference proteome</keyword>
<gene>
    <name evidence="1" type="ORF">EBB45_09935</name>
</gene>
<dbReference type="AlphaFoldDB" id="A0A3N9UE34"/>
<protein>
    <recommendedName>
        <fullName evidence="3">Replication-relaxation</fullName>
    </recommendedName>
</protein>
<evidence type="ECO:0008006" key="3">
    <source>
        <dbReference type="Google" id="ProtNLM"/>
    </source>
</evidence>
<dbReference type="RefSeq" id="WP_124764336.1">
    <property type="nucleotide sequence ID" value="NZ_JAFBDY010000007.1"/>
</dbReference>
<dbReference type="InterPro" id="IPR036390">
    <property type="entry name" value="WH_DNA-bd_sf"/>
</dbReference>
<dbReference type="SUPFAM" id="SSF46785">
    <property type="entry name" value="Winged helix' DNA-binding domain"/>
    <property type="match status" value="1"/>
</dbReference>
<dbReference type="InterPro" id="IPR025855">
    <property type="entry name" value="Replic_Relax"/>
</dbReference>
<dbReference type="Proteomes" id="UP000274033">
    <property type="component" value="Unassembled WGS sequence"/>
</dbReference>
<organism evidence="1 2">
    <name type="scientific">Lysinibacillus composti</name>
    <dbReference type="NCBI Taxonomy" id="720633"/>
    <lineage>
        <taxon>Bacteria</taxon>
        <taxon>Bacillati</taxon>
        <taxon>Bacillota</taxon>
        <taxon>Bacilli</taxon>
        <taxon>Bacillales</taxon>
        <taxon>Bacillaceae</taxon>
        <taxon>Lysinibacillus</taxon>
    </lineage>
</organism>